<dbReference type="GeneID" id="97488643"/>
<evidence type="ECO:0000313" key="2">
    <source>
        <dbReference type="EMBL" id="OEV37281.1"/>
    </source>
</evidence>
<evidence type="ECO:0000313" key="3">
    <source>
        <dbReference type="Proteomes" id="UP000037395"/>
    </source>
</evidence>
<gene>
    <name evidence="1" type="ORF">GCM10010502_56860</name>
    <name evidence="2" type="ORF">HS99_0005665</name>
</gene>
<comment type="caution">
    <text evidence="2">The sequence shown here is derived from an EMBL/GenBank/DDBJ whole genome shotgun (WGS) entry which is preliminary data.</text>
</comment>
<sequence>MAELIEQGVARVAEKITATAPQGWAEAVQVSTQGPYGLGISTRYTVPGAKPQATSATQSIQLAGTFQDLEEVTAAVGATRGWERTRLEIRCRPSGEFDGGWCHRARSTV</sequence>
<evidence type="ECO:0000313" key="1">
    <source>
        <dbReference type="EMBL" id="GGU95615.1"/>
    </source>
</evidence>
<reference evidence="1" key="5">
    <citation type="submission" date="2020-09" db="EMBL/GenBank/DDBJ databases">
        <authorList>
            <person name="Sun Q."/>
            <person name="Ohkuma M."/>
        </authorList>
    </citation>
    <scope>NUCLEOTIDE SEQUENCE</scope>
    <source>
        <strain evidence="1">JCM 4434</strain>
    </source>
</reference>
<keyword evidence="3" id="KW-1185">Reference proteome</keyword>
<dbReference type="RefSeq" id="WP_030555139.1">
    <property type="nucleotide sequence ID" value="NZ_BMUB01000017.1"/>
</dbReference>
<dbReference type="Proteomes" id="UP000610124">
    <property type="component" value="Unassembled WGS sequence"/>
</dbReference>
<accession>A0A1E7N9B3</accession>
<dbReference type="EMBL" id="JPRF03000021">
    <property type="protein sequence ID" value="OEV37281.1"/>
    <property type="molecule type" value="Genomic_DNA"/>
</dbReference>
<organism evidence="2 3">
    <name type="scientific">Kitasatospora aureofaciens</name>
    <name type="common">Streptomyces aureofaciens</name>
    <dbReference type="NCBI Taxonomy" id="1894"/>
    <lineage>
        <taxon>Bacteria</taxon>
        <taxon>Bacillati</taxon>
        <taxon>Actinomycetota</taxon>
        <taxon>Actinomycetes</taxon>
        <taxon>Kitasatosporales</taxon>
        <taxon>Streptomycetaceae</taxon>
        <taxon>Kitasatospora</taxon>
    </lineage>
</organism>
<accession>A0A8H9LWP5</accession>
<reference evidence="2 3" key="2">
    <citation type="submission" date="2014-07" db="EMBL/GenBank/DDBJ databases">
        <authorList>
            <person name="Zhang J.E."/>
            <person name="Yang H."/>
            <person name="Guo J."/>
            <person name="Deng Z."/>
            <person name="Luo H."/>
            <person name="Luo M."/>
            <person name="Zhao B."/>
        </authorList>
    </citation>
    <scope>NUCLEOTIDE SEQUENCE [LARGE SCALE GENOMIC DNA]</scope>
    <source>
        <strain evidence="2">ATCC 10762</strain>
        <strain evidence="3">ATCC 10762 / DSM 40127 / CCM 3239 / JCM 4008 / LMG 5968 / NBRC 12843 / NCIMB 8234 / A-377</strain>
    </source>
</reference>
<dbReference type="Proteomes" id="UP000037395">
    <property type="component" value="Unassembled WGS sequence"/>
</dbReference>
<name>A0A1E7N9B3_KITAU</name>
<reference evidence="1" key="1">
    <citation type="journal article" date="2014" name="Int. J. Syst. Evol. Microbiol.">
        <title>Complete genome sequence of Corynebacterium casei LMG S-19264T (=DSM 44701T), isolated from a smear-ripened cheese.</title>
        <authorList>
            <consortium name="US DOE Joint Genome Institute (JGI-PGF)"/>
            <person name="Walter F."/>
            <person name="Albersmeier A."/>
            <person name="Kalinowski J."/>
            <person name="Ruckert C."/>
        </authorList>
    </citation>
    <scope>NUCLEOTIDE SEQUENCE</scope>
    <source>
        <strain evidence="1">JCM 4434</strain>
    </source>
</reference>
<proteinExistence type="predicted"/>
<reference evidence="3" key="4">
    <citation type="submission" date="2016-08" db="EMBL/GenBank/DDBJ databases">
        <title>Sequencing, assembly and comparative genomics of S. aureofaciens ATCC 10762.</title>
        <authorList>
            <person name="Gradnigo J.S."/>
            <person name="Johnson N."/>
            <person name="Somerville G.A."/>
        </authorList>
    </citation>
    <scope>NUCLEOTIDE SEQUENCE [LARGE SCALE GENOMIC DNA]</scope>
    <source>
        <strain evidence="3">ATCC 10762 / DSM 40127 / CCM 3239 / JCM 4008 / LMG 5968 / NBRC 12843 / NCIMB 8234 / A-377</strain>
    </source>
</reference>
<dbReference type="AlphaFoldDB" id="A0A1E7N9B3"/>
<dbReference type="OrthoDB" id="4759758at2"/>
<protein>
    <submittedName>
        <fullName evidence="2">Uncharacterized protein</fullName>
    </submittedName>
</protein>
<dbReference type="EMBL" id="BMUB01000017">
    <property type="protein sequence ID" value="GGU95615.1"/>
    <property type="molecule type" value="Genomic_DNA"/>
</dbReference>
<reference evidence="2" key="3">
    <citation type="submission" date="2016-08" db="EMBL/GenBank/DDBJ databases">
        <title>Sequencing, Assembly and Comparative Genomics of S. aureofaciens ATCC 10762.</title>
        <authorList>
            <person name="Gradnigo J.S."/>
            <person name="Johnson N."/>
            <person name="Somerville G.A."/>
        </authorList>
    </citation>
    <scope>NUCLEOTIDE SEQUENCE [LARGE SCALE GENOMIC DNA]</scope>
    <source>
        <strain evidence="2">ATCC 10762</strain>
    </source>
</reference>